<name>A0ABP3QEE7_9ACTN</name>
<protein>
    <recommendedName>
        <fullName evidence="2">Histidine kinase/HSP90-like ATPase domain-containing protein</fullName>
    </recommendedName>
</protein>
<gene>
    <name evidence="3" type="ORF">GCM10010394_15040</name>
</gene>
<organism evidence="3 4">
    <name type="scientific">Streptomyces crystallinus</name>
    <dbReference type="NCBI Taxonomy" id="68191"/>
    <lineage>
        <taxon>Bacteria</taxon>
        <taxon>Bacillati</taxon>
        <taxon>Actinomycetota</taxon>
        <taxon>Actinomycetes</taxon>
        <taxon>Kitasatosporales</taxon>
        <taxon>Streptomycetaceae</taxon>
        <taxon>Streptomyces</taxon>
    </lineage>
</organism>
<evidence type="ECO:0000259" key="2">
    <source>
        <dbReference type="Pfam" id="PF13581"/>
    </source>
</evidence>
<dbReference type="Proteomes" id="UP001500668">
    <property type="component" value="Unassembled WGS sequence"/>
</dbReference>
<sequence>MKAPSLSCSTTTAPLSVVGHEREADLSAAEVWFRRTGAEGLAPEDGQWLACCREICTAALTSWGLPALTDRVRLVVSELVTNALVHAGGTMGVRIVRRAGAVRVEVADASRAQPRWDLTAGPEECNGRGMLVVRAYGDHCGVTAAGTSASKTVWCDFDLPPVVTRERR</sequence>
<dbReference type="RefSeq" id="WP_344071489.1">
    <property type="nucleotide sequence ID" value="NZ_BAAACA010000009.1"/>
</dbReference>
<accession>A0ABP3QEE7</accession>
<keyword evidence="4" id="KW-1185">Reference proteome</keyword>
<evidence type="ECO:0000313" key="4">
    <source>
        <dbReference type="Proteomes" id="UP001500668"/>
    </source>
</evidence>
<keyword evidence="1" id="KW-0808">Transferase</keyword>
<dbReference type="CDD" id="cd16936">
    <property type="entry name" value="HATPase_RsbW-like"/>
    <property type="match status" value="1"/>
</dbReference>
<keyword evidence="1" id="KW-0418">Kinase</keyword>
<reference evidence="4" key="1">
    <citation type="journal article" date="2019" name="Int. J. Syst. Evol. Microbiol.">
        <title>The Global Catalogue of Microorganisms (GCM) 10K type strain sequencing project: providing services to taxonomists for standard genome sequencing and annotation.</title>
        <authorList>
            <consortium name="The Broad Institute Genomics Platform"/>
            <consortium name="The Broad Institute Genome Sequencing Center for Infectious Disease"/>
            <person name="Wu L."/>
            <person name="Ma J."/>
        </authorList>
    </citation>
    <scope>NUCLEOTIDE SEQUENCE [LARGE SCALE GENOMIC DNA]</scope>
    <source>
        <strain evidence="4">JCM 5067</strain>
    </source>
</reference>
<feature type="domain" description="Histidine kinase/HSP90-like ATPase" evidence="2">
    <location>
        <begin position="52"/>
        <end position="147"/>
    </location>
</feature>
<dbReference type="InterPro" id="IPR050267">
    <property type="entry name" value="Anti-sigma-factor_SerPK"/>
</dbReference>
<comment type="caution">
    <text evidence="3">The sequence shown here is derived from an EMBL/GenBank/DDBJ whole genome shotgun (WGS) entry which is preliminary data.</text>
</comment>
<evidence type="ECO:0000313" key="3">
    <source>
        <dbReference type="EMBL" id="GAA0586965.1"/>
    </source>
</evidence>
<dbReference type="Gene3D" id="3.30.565.10">
    <property type="entry name" value="Histidine kinase-like ATPase, C-terminal domain"/>
    <property type="match status" value="1"/>
</dbReference>
<dbReference type="EMBL" id="BAAACA010000009">
    <property type="protein sequence ID" value="GAA0586965.1"/>
    <property type="molecule type" value="Genomic_DNA"/>
</dbReference>
<dbReference type="PANTHER" id="PTHR35526:SF3">
    <property type="entry name" value="ANTI-SIGMA-F FACTOR RSBW"/>
    <property type="match status" value="1"/>
</dbReference>
<dbReference type="PANTHER" id="PTHR35526">
    <property type="entry name" value="ANTI-SIGMA-F FACTOR RSBW-RELATED"/>
    <property type="match status" value="1"/>
</dbReference>
<dbReference type="SUPFAM" id="SSF55874">
    <property type="entry name" value="ATPase domain of HSP90 chaperone/DNA topoisomerase II/histidine kinase"/>
    <property type="match status" value="1"/>
</dbReference>
<keyword evidence="1" id="KW-0723">Serine/threonine-protein kinase</keyword>
<evidence type="ECO:0000256" key="1">
    <source>
        <dbReference type="ARBA" id="ARBA00022527"/>
    </source>
</evidence>
<dbReference type="InterPro" id="IPR003594">
    <property type="entry name" value="HATPase_dom"/>
</dbReference>
<proteinExistence type="predicted"/>
<dbReference type="Pfam" id="PF13581">
    <property type="entry name" value="HATPase_c_2"/>
    <property type="match status" value="1"/>
</dbReference>
<dbReference type="InterPro" id="IPR036890">
    <property type="entry name" value="HATPase_C_sf"/>
</dbReference>